<comment type="caution">
    <text evidence="1">The sequence shown here is derived from an EMBL/GenBank/DDBJ whole genome shotgun (WGS) entry which is preliminary data.</text>
</comment>
<sequence>MASTQREYRMAISIVAGTKGLIQLGLSISDVALLIDQGKKFGNFVRVRQNDGDLFDLLNEVPEAVLKRRGLVEAHEMETKWSEQAIVHQGRKIKAKICGSTATPVESTNMGKKKKDSNNPESAEGFTWVMAAIVAVLDNCLPASAIHRLLVEVFAALLNGDDDVKKALKIHLDVNIKSSRSFACARQMVVPMKTEVRKSLKRCWPDFKRFESIPQLNKAETQHMKSFLVWLLDNRETQFTAMFAMAFATAEALKEAKLHLCTDGNPAYEGQACVRYRAEDQAFGSLGSQITPISRGLNSRTLQISWPRDRPKTMIDTLGVPRHLEDIMGLLWELGEQAADELTLVGKADIPFETTKEVYYCLQEVPLSAAVAKKFPTHIGMVVNLGFPVRTQKIYAAVEMLLKEEKEDAPIWLQAHVAQDYLLRIENDSVAHQGQ</sequence>
<protein>
    <submittedName>
        <fullName evidence="1">Uncharacterized protein</fullName>
    </submittedName>
</protein>
<keyword evidence="2" id="KW-1185">Reference proteome</keyword>
<proteinExistence type="predicted"/>
<reference evidence="1 2" key="1">
    <citation type="submission" date="2021-02" db="EMBL/GenBank/DDBJ databases">
        <title>Genome assembly of Pseudopithomyces chartarum.</title>
        <authorList>
            <person name="Jauregui R."/>
            <person name="Singh J."/>
            <person name="Voisey C."/>
        </authorList>
    </citation>
    <scope>NUCLEOTIDE SEQUENCE [LARGE SCALE GENOMIC DNA]</scope>
    <source>
        <strain evidence="1 2">AGR01</strain>
    </source>
</reference>
<gene>
    <name evidence="1" type="ORF">GRF29_106g1394567</name>
</gene>
<name>A0AAN6LT83_9PLEO</name>
<dbReference type="Proteomes" id="UP001280581">
    <property type="component" value="Unassembled WGS sequence"/>
</dbReference>
<dbReference type="EMBL" id="WVTA01000010">
    <property type="protein sequence ID" value="KAK3204018.1"/>
    <property type="molecule type" value="Genomic_DNA"/>
</dbReference>
<evidence type="ECO:0000313" key="1">
    <source>
        <dbReference type="EMBL" id="KAK3204018.1"/>
    </source>
</evidence>
<organism evidence="1 2">
    <name type="scientific">Pseudopithomyces chartarum</name>
    <dbReference type="NCBI Taxonomy" id="1892770"/>
    <lineage>
        <taxon>Eukaryota</taxon>
        <taxon>Fungi</taxon>
        <taxon>Dikarya</taxon>
        <taxon>Ascomycota</taxon>
        <taxon>Pezizomycotina</taxon>
        <taxon>Dothideomycetes</taxon>
        <taxon>Pleosporomycetidae</taxon>
        <taxon>Pleosporales</taxon>
        <taxon>Massarineae</taxon>
        <taxon>Didymosphaeriaceae</taxon>
        <taxon>Pseudopithomyces</taxon>
    </lineage>
</organism>
<accession>A0AAN6LT83</accession>
<evidence type="ECO:0000313" key="2">
    <source>
        <dbReference type="Proteomes" id="UP001280581"/>
    </source>
</evidence>
<dbReference type="AlphaFoldDB" id="A0AAN6LT83"/>